<comment type="caution">
    <text evidence="2">The sequence shown here is derived from an EMBL/GenBank/DDBJ whole genome shotgun (WGS) entry which is preliminary data.</text>
</comment>
<organism evidence="2 3">
    <name type="scientific">Gordonia crocea</name>
    <dbReference type="NCBI Taxonomy" id="589162"/>
    <lineage>
        <taxon>Bacteria</taxon>
        <taxon>Bacillati</taxon>
        <taxon>Actinomycetota</taxon>
        <taxon>Actinomycetes</taxon>
        <taxon>Mycobacteriales</taxon>
        <taxon>Gordoniaceae</taxon>
        <taxon>Gordonia</taxon>
    </lineage>
</organism>
<evidence type="ECO:0000256" key="1">
    <source>
        <dbReference type="SAM" id="SignalP"/>
    </source>
</evidence>
<keyword evidence="1" id="KW-0732">Signal</keyword>
<dbReference type="AlphaFoldDB" id="A0A7I9V0V6"/>
<accession>A0A7I9V0V6</accession>
<dbReference type="Proteomes" id="UP000444980">
    <property type="component" value="Unassembled WGS sequence"/>
</dbReference>
<proteinExistence type="predicted"/>
<feature type="signal peptide" evidence="1">
    <location>
        <begin position="1"/>
        <end position="21"/>
    </location>
</feature>
<dbReference type="EMBL" id="BJOU01000008">
    <property type="protein sequence ID" value="GED98690.1"/>
    <property type="molecule type" value="Genomic_DNA"/>
</dbReference>
<feature type="chain" id="PRO_5038753096" evidence="1">
    <location>
        <begin position="22"/>
        <end position="106"/>
    </location>
</feature>
<evidence type="ECO:0000313" key="2">
    <source>
        <dbReference type="EMBL" id="GED98690.1"/>
    </source>
</evidence>
<gene>
    <name evidence="2" type="ORF">nbrc107697_27290</name>
</gene>
<name>A0A7I9V0V6_9ACTN</name>
<keyword evidence="3" id="KW-1185">Reference proteome</keyword>
<protein>
    <submittedName>
        <fullName evidence="2">Uncharacterized protein</fullName>
    </submittedName>
</protein>
<sequence length="106" mass="10226">MRGMVAGVAAASALALGGALVAPPQEARADLLSDALAGAGSLQGIIGSITAGADSVLAPIADQWRMQICAAEGVQRGGADCSLSTNIGVAVVAPGNLEMVPSLAIS</sequence>
<evidence type="ECO:0000313" key="3">
    <source>
        <dbReference type="Proteomes" id="UP000444980"/>
    </source>
</evidence>
<reference evidence="3" key="1">
    <citation type="submission" date="2019-06" db="EMBL/GenBank/DDBJ databases">
        <title>Gordonia isolated from sludge of a wastewater treatment plant.</title>
        <authorList>
            <person name="Tamura T."/>
            <person name="Aoyama K."/>
            <person name="Kang Y."/>
            <person name="Saito S."/>
            <person name="Akiyama N."/>
            <person name="Yazawa K."/>
            <person name="Gonoi T."/>
            <person name="Mikami Y."/>
        </authorList>
    </citation>
    <scope>NUCLEOTIDE SEQUENCE [LARGE SCALE GENOMIC DNA]</scope>
    <source>
        <strain evidence="3">NBRC 107697</strain>
    </source>
</reference>